<organism evidence="1 2">
    <name type="scientific">Streptomyces tsukubensis (strain DSM 42081 / NBRC 108919 / NRRL 18488 / 9993)</name>
    <dbReference type="NCBI Taxonomy" id="1114943"/>
    <lineage>
        <taxon>Bacteria</taxon>
        <taxon>Bacillati</taxon>
        <taxon>Actinomycetota</taxon>
        <taxon>Actinomycetes</taxon>
        <taxon>Kitasatosporales</taxon>
        <taxon>Streptomycetaceae</taxon>
        <taxon>Streptomyces</taxon>
    </lineage>
</organism>
<reference evidence="1 2" key="1">
    <citation type="journal article" date="2012" name="J. Bacteriol.">
        <title>Draft genome of Streptomyces tsukubaensis NRRL 18488, the producer of the clinically important immunosuppressant tacrolimus (FK506).</title>
        <authorList>
            <person name="Barreiro C."/>
            <person name="Prieto C."/>
            <person name="Sola-Landa A."/>
            <person name="Solera E."/>
            <person name="Martinez-Castro M."/>
            <person name="Perez-Redondo R."/>
            <person name="Garcia-Estrada C."/>
            <person name="Aparicio J.F."/>
            <person name="Fernandez-Martinez L.T."/>
            <person name="Santos-Aberturas J."/>
            <person name="Salehi-Najafabadi Z."/>
            <person name="Rodriguez-Garcia A."/>
            <person name="Tauch A."/>
            <person name="Martin J.F."/>
        </authorList>
    </citation>
    <scope>NUCLEOTIDE SEQUENCE [LARGE SCALE GENOMIC DNA]</scope>
    <source>
        <strain evidence="2">DSM 42081 / NBRC 108919 / NRRL 18488 / 9993</strain>
    </source>
</reference>
<dbReference type="AlphaFoldDB" id="I2MUM8"/>
<proteinExistence type="predicted"/>
<dbReference type="RefSeq" id="WP_006350543.1">
    <property type="nucleotide sequence ID" value="NZ_CP029159.1"/>
</dbReference>
<gene>
    <name evidence="1" type="ORF">STSU_030630</name>
</gene>
<dbReference type="Proteomes" id="UP000005940">
    <property type="component" value="Chromosome"/>
</dbReference>
<name>I2MUM8_STRT9</name>
<protein>
    <recommendedName>
        <fullName evidence="3">DUF2384 domain-containing protein</fullName>
    </recommendedName>
</protein>
<evidence type="ECO:0000313" key="2">
    <source>
        <dbReference type="Proteomes" id="UP000005940"/>
    </source>
</evidence>
<keyword evidence="2" id="KW-1185">Reference proteome</keyword>
<evidence type="ECO:0008006" key="3">
    <source>
        <dbReference type="Google" id="ProtNLM"/>
    </source>
</evidence>
<dbReference type="EMBL" id="CP029159">
    <property type="protein sequence ID" value="QKM70842.1"/>
    <property type="molecule type" value="Genomic_DNA"/>
</dbReference>
<sequence>MTSEELLTLIARHWPDIRQTLPDEQYTVLADRIVALARAENDPRELRRALQGVRLALLPLPLDHPVRLALETTRLAPAAVGPGLAEQSLRLAELVLNSAAEPADQPETPHQDPPEQGPDADTAEIFGSVRRRLLATPTLSPDEARERCSGAPPGDGLIRLDDPLRGPRYPAFQFPEGAQGPPSVVREVNRLLLAEEDPWGAADWWLSGNRWLGGRPSELLGRLSDELLIGAAAAMVEVD</sequence>
<accession>I2MUM8</accession>
<evidence type="ECO:0000313" key="1">
    <source>
        <dbReference type="EMBL" id="QKM70842.1"/>
    </source>
</evidence>